<feature type="transmembrane region" description="Helical" evidence="1">
    <location>
        <begin position="53"/>
        <end position="75"/>
    </location>
</feature>
<keyword evidence="1" id="KW-1133">Transmembrane helix</keyword>
<organism evidence="2 3">
    <name type="scientific">Veronia pacifica</name>
    <dbReference type="NCBI Taxonomy" id="1080227"/>
    <lineage>
        <taxon>Bacteria</taxon>
        <taxon>Pseudomonadati</taxon>
        <taxon>Pseudomonadota</taxon>
        <taxon>Gammaproteobacteria</taxon>
        <taxon>Vibrionales</taxon>
        <taxon>Vibrionaceae</taxon>
        <taxon>Veronia</taxon>
    </lineage>
</organism>
<keyword evidence="3" id="KW-1185">Reference proteome</keyword>
<evidence type="ECO:0000313" key="2">
    <source>
        <dbReference type="EMBL" id="ODA35072.1"/>
    </source>
</evidence>
<dbReference type="Proteomes" id="UP000094936">
    <property type="component" value="Unassembled WGS sequence"/>
</dbReference>
<dbReference type="EMBL" id="LYBM01000006">
    <property type="protein sequence ID" value="ODA35072.1"/>
    <property type="molecule type" value="Genomic_DNA"/>
</dbReference>
<dbReference type="AlphaFoldDB" id="A0A1C3EPD9"/>
<evidence type="ECO:0000256" key="1">
    <source>
        <dbReference type="SAM" id="Phobius"/>
    </source>
</evidence>
<sequence>MERQSKVNKPLILAACCSFAAAAAHLLCIVFGGDWYRFFGAGEEMATMAEQGHWYPTVVTLIISGILIVWALYALSGAGIIKRLPLLRIGLCAITSVYLLRGIGFIAITPFFPENGLTFWLVSSGICSIIGLLYAIGVKQRWATLSTTTG</sequence>
<reference evidence="2 3" key="1">
    <citation type="submission" date="2016-05" db="EMBL/GenBank/DDBJ databases">
        <title>Genomic Taxonomy of the Vibrionaceae.</title>
        <authorList>
            <person name="Gomez-Gil B."/>
            <person name="Enciso-Ibarra J."/>
        </authorList>
    </citation>
    <scope>NUCLEOTIDE SEQUENCE [LARGE SCALE GENOMIC DNA]</scope>
    <source>
        <strain evidence="2 3">CAIM 1920</strain>
    </source>
</reference>
<feature type="transmembrane region" description="Helical" evidence="1">
    <location>
        <begin position="117"/>
        <end position="136"/>
    </location>
</feature>
<protein>
    <recommendedName>
        <fullName evidence="4">DUF2569 domain-containing protein</fullName>
    </recommendedName>
</protein>
<dbReference type="STRING" id="1080227.A8L45_05175"/>
<feature type="transmembrane region" description="Helical" evidence="1">
    <location>
        <begin position="12"/>
        <end position="33"/>
    </location>
</feature>
<proteinExistence type="predicted"/>
<dbReference type="OrthoDB" id="5457135at2"/>
<name>A0A1C3EPD9_9GAMM</name>
<comment type="caution">
    <text evidence="2">The sequence shown here is derived from an EMBL/GenBank/DDBJ whole genome shotgun (WGS) entry which is preliminary data.</text>
</comment>
<evidence type="ECO:0000313" key="3">
    <source>
        <dbReference type="Proteomes" id="UP000094936"/>
    </source>
</evidence>
<keyword evidence="1" id="KW-0812">Transmembrane</keyword>
<dbReference type="RefSeq" id="WP_068899942.1">
    <property type="nucleotide sequence ID" value="NZ_JBHUIF010000013.1"/>
</dbReference>
<accession>A0A1C3EPD9</accession>
<feature type="transmembrane region" description="Helical" evidence="1">
    <location>
        <begin position="87"/>
        <end position="111"/>
    </location>
</feature>
<evidence type="ECO:0008006" key="4">
    <source>
        <dbReference type="Google" id="ProtNLM"/>
    </source>
</evidence>
<gene>
    <name evidence="2" type="ORF">A8L45_05175</name>
</gene>
<keyword evidence="1" id="KW-0472">Membrane</keyword>